<keyword evidence="5" id="KW-1185">Reference proteome</keyword>
<evidence type="ECO:0008006" key="6">
    <source>
        <dbReference type="Google" id="ProtNLM"/>
    </source>
</evidence>
<reference evidence="4 5" key="1">
    <citation type="submission" date="2023-10" db="EMBL/GenBank/DDBJ databases">
        <title>Genome-Wide Identification Analysis in wild type Solanum Pinnatisectum Reveals Some Genes Defensing Phytophthora Infestans.</title>
        <authorList>
            <person name="Sun C."/>
        </authorList>
    </citation>
    <scope>NUCLEOTIDE SEQUENCE [LARGE SCALE GENOMIC DNA]</scope>
    <source>
        <strain evidence="4">LQN</strain>
        <tissue evidence="4">Leaf</tissue>
    </source>
</reference>
<protein>
    <recommendedName>
        <fullName evidence="6">Zinc finger protein</fullName>
    </recommendedName>
</protein>
<evidence type="ECO:0000313" key="4">
    <source>
        <dbReference type="EMBL" id="KAK4718997.1"/>
    </source>
</evidence>
<dbReference type="EMBL" id="JAWPEI010000008">
    <property type="protein sequence ID" value="KAK4718997.1"/>
    <property type="molecule type" value="Genomic_DNA"/>
</dbReference>
<evidence type="ECO:0000256" key="3">
    <source>
        <dbReference type="SAM" id="SignalP"/>
    </source>
</evidence>
<comment type="caution">
    <text evidence="4">The sequence shown here is derived from an EMBL/GenBank/DDBJ whole genome shotgun (WGS) entry which is preliminary data.</text>
</comment>
<dbReference type="SUPFAM" id="SSF52266">
    <property type="entry name" value="SGNH hydrolase"/>
    <property type="match status" value="1"/>
</dbReference>
<dbReference type="InterPro" id="IPR035669">
    <property type="entry name" value="SGNH_plant_lipase-like"/>
</dbReference>
<evidence type="ECO:0000256" key="2">
    <source>
        <dbReference type="ARBA" id="ARBA00022729"/>
    </source>
</evidence>
<organism evidence="4 5">
    <name type="scientific">Solanum pinnatisectum</name>
    <name type="common">tansyleaf nightshade</name>
    <dbReference type="NCBI Taxonomy" id="50273"/>
    <lineage>
        <taxon>Eukaryota</taxon>
        <taxon>Viridiplantae</taxon>
        <taxon>Streptophyta</taxon>
        <taxon>Embryophyta</taxon>
        <taxon>Tracheophyta</taxon>
        <taxon>Spermatophyta</taxon>
        <taxon>Magnoliopsida</taxon>
        <taxon>eudicotyledons</taxon>
        <taxon>Gunneridae</taxon>
        <taxon>Pentapetalae</taxon>
        <taxon>asterids</taxon>
        <taxon>lamiids</taxon>
        <taxon>Solanales</taxon>
        <taxon>Solanaceae</taxon>
        <taxon>Solanoideae</taxon>
        <taxon>Solaneae</taxon>
        <taxon>Solanum</taxon>
    </lineage>
</organism>
<proteinExistence type="inferred from homology"/>
<dbReference type="CDD" id="cd01837">
    <property type="entry name" value="SGNH_plant_lipase_like"/>
    <property type="match status" value="1"/>
</dbReference>
<accession>A0AAV9L112</accession>
<dbReference type="InterPro" id="IPR044552">
    <property type="entry name" value="GLIP1-5/GLL25"/>
</dbReference>
<dbReference type="GO" id="GO:0016298">
    <property type="term" value="F:lipase activity"/>
    <property type="evidence" value="ECO:0007669"/>
    <property type="project" value="TreeGrafter"/>
</dbReference>
<gene>
    <name evidence="4" type="ORF">R3W88_017335</name>
</gene>
<feature type="chain" id="PRO_5043339590" description="Zinc finger protein" evidence="3">
    <location>
        <begin position="23"/>
        <end position="357"/>
    </location>
</feature>
<dbReference type="Gene3D" id="3.40.50.1110">
    <property type="entry name" value="SGNH hydrolase"/>
    <property type="match status" value="1"/>
</dbReference>
<dbReference type="AlphaFoldDB" id="A0AAV9L112"/>
<dbReference type="InterPro" id="IPR036514">
    <property type="entry name" value="SGNH_hydro_sf"/>
</dbReference>
<name>A0AAV9L112_9SOLN</name>
<evidence type="ECO:0000256" key="1">
    <source>
        <dbReference type="ARBA" id="ARBA00008668"/>
    </source>
</evidence>
<evidence type="ECO:0000313" key="5">
    <source>
        <dbReference type="Proteomes" id="UP001311915"/>
    </source>
</evidence>
<comment type="similarity">
    <text evidence="1">Belongs to the 'GDSL' lipolytic enzyme family.</text>
</comment>
<dbReference type="Pfam" id="PF00657">
    <property type="entry name" value="Lipase_GDSL"/>
    <property type="match status" value="1"/>
</dbReference>
<dbReference type="Proteomes" id="UP001311915">
    <property type="component" value="Unassembled WGS sequence"/>
</dbReference>
<dbReference type="PANTHER" id="PTHR45966:SF22">
    <property type="entry name" value="GDSL ESTERASE_LIPASE 1-LIKE ISOFORM X1"/>
    <property type="match status" value="1"/>
</dbReference>
<feature type="signal peptide" evidence="3">
    <location>
        <begin position="1"/>
        <end position="22"/>
    </location>
</feature>
<sequence length="357" mass="39853">MALISSLCIFVLVAHFATPMVCIRSPINQTPALFVYGDSIFDPGNNNYINTIASFQANYLPYRESFFKDPTGRTSNGRLIPDFIAENANLPLIPPYFEIGKKQFIHGVNFASAGSGYLPETARGFVIDLQTQLKNFQNVTQLLKNKVGETESKQILSNAVYIFSTGTNDFTPLVANSTFQNPDREYLQMIMGNLTAVLKGVYEEGGRKFAMLNLAPFGCLPSIRNLNLQKGVTNGSCMEEASNLAKMFNSKQLPGFKYTIFNFFKVAADSIHNPTKYGFKISETACCGMGPFRGIFSCGGKRQVKEYELCKNVKDYLFFDSSHPSEQAYQKYTELLWNGTPDVVAPYNLKSFFKLST</sequence>
<dbReference type="InterPro" id="IPR001087">
    <property type="entry name" value="GDSL"/>
</dbReference>
<dbReference type="PANTHER" id="PTHR45966">
    <property type="entry name" value="GDSL-LIKE LIPASE/ACYLHYDROLASE"/>
    <property type="match status" value="1"/>
</dbReference>
<keyword evidence="2 3" id="KW-0732">Signal</keyword>